<proteinExistence type="predicted"/>
<evidence type="ECO:0000313" key="1">
    <source>
        <dbReference type="EMBL" id="BAL54541.1"/>
    </source>
</evidence>
<reference evidence="1" key="1">
    <citation type="journal article" date="2005" name="Environ. Microbiol.">
        <title>Genetic and functional properties of uncultivated thermophilic crenarchaeotes from a subsurface gold mine as revealed by analysis of genome fragments.</title>
        <authorList>
            <person name="Nunoura T."/>
            <person name="Hirayama H."/>
            <person name="Takami H."/>
            <person name="Oida H."/>
            <person name="Nishi S."/>
            <person name="Shimamura S."/>
            <person name="Suzuki Y."/>
            <person name="Inagaki F."/>
            <person name="Takai K."/>
            <person name="Nealson K.H."/>
            <person name="Horikoshi K."/>
        </authorList>
    </citation>
    <scope>NUCLEOTIDE SEQUENCE</scope>
</reference>
<organism evidence="1">
    <name type="scientific">uncultured prokaryote</name>
    <dbReference type="NCBI Taxonomy" id="198431"/>
    <lineage>
        <taxon>unclassified sequences</taxon>
        <taxon>environmental samples</taxon>
    </lineage>
</organism>
<name>H5SEF5_9ZZZZ</name>
<accession>H5SEF5</accession>
<dbReference type="EMBL" id="AP011692">
    <property type="protein sequence ID" value="BAL54541.1"/>
    <property type="molecule type" value="Genomic_DNA"/>
</dbReference>
<reference evidence="1" key="2">
    <citation type="journal article" date="2012" name="PLoS ONE">
        <title>A Deeply Branching Thermophilic Bacterium with an Ancient Acetyl-CoA Pathway Dominates a Subsurface Ecosystem.</title>
        <authorList>
            <person name="Takami H."/>
            <person name="Noguchi H."/>
            <person name="Takaki Y."/>
            <person name="Uchiyama I."/>
            <person name="Toyoda A."/>
            <person name="Nishi S."/>
            <person name="Chee G.-J."/>
            <person name="Arai W."/>
            <person name="Nunoura T."/>
            <person name="Itoh T."/>
            <person name="Hattori M."/>
            <person name="Takai K."/>
        </authorList>
    </citation>
    <scope>NUCLEOTIDE SEQUENCE</scope>
</reference>
<gene>
    <name evidence="1" type="ORF">HGMM_F16F12C07</name>
</gene>
<dbReference type="InterPro" id="IPR027417">
    <property type="entry name" value="P-loop_NTPase"/>
</dbReference>
<protein>
    <submittedName>
        <fullName evidence="1">Hypothetical conserved protein</fullName>
    </submittedName>
</protein>
<sequence>MITILDLMRDERLCGAQFRGATWTAWEACLAAAFGLPMPSPEHRDAFHRHTRRDVYTAGRPCRELFAVVGRGGGKSRIAALIATYLATMRDYRRHLAPGEVATVAVIAADRRQARAAMRYIRGAIEYSPALSELIAAPPKSESIALRNNVLIEVHTASYRSTRGYTLAAAILDELAFWRTDDGSANPDAEIVAALRPGLAKMPGSMLIGISSPYARRGVLWDAYQRHFGRADSTTLVWQGSTCEMNPLFDREIVDAELARDPIRARAEYLAEFREDVTNYVPEDVIRRAVDAGRALSRPSESEIYRAFVDPSGGARDSFALAIAHTPRAESSRPAHARTLVIDAIHEWRAPCSPQRVVSEIAAILAQYRIRKVWGDAYAGEWVAGEFTQHGIRYERCELNRSALYLHLEPLLMTQRIRLPEHERLMSQLMGLERKTGRTGSDSVDHAPGAHDDLANAVAGAAYVALRYDPYYVPVA</sequence>
<dbReference type="AlphaFoldDB" id="H5SEF5"/>
<dbReference type="Gene3D" id="3.40.50.300">
    <property type="entry name" value="P-loop containing nucleotide triphosphate hydrolases"/>
    <property type="match status" value="1"/>
</dbReference>
<dbReference type="Gene3D" id="3.30.420.240">
    <property type="match status" value="1"/>
</dbReference>